<sequence length="877" mass="99799">MGKSLVIVESPAKAKTINKYLGNDYIVKSSVGHIRDLPVSGSGSTTDPKERARLAAQTRKMDPEEKAAYKKRKAREQLIARMGVDPDHGWQARYEILPGKEKVVSELKRLAKSADHVYLATDLDREGEAIAWHLRETIGGDDEKYRRVVFNEITKRAIQSAFEDPGSIDTDRVNAQQARRFLDRVVGYMVSPLLWSKIARGLSAGRVQSVAVRLIVEREKEIRSFVPEEYWQLHADLKKAESPVRFEVTRYQDKGFRPENEKQSRAHVERLKQGQFRVAKREDKPTRSRPSAPFITSTLQQAASNRMGFTVKKTMMLAQRLYEAGYITYMRTDSTNLSQDAVNSCREYINKQFGQKYLPDSPRVYGSKEGAQEAHEAIRPTEVTRRPSDISGLEKDAEKLYDLIWRQFIACQMADAEFLSTSVVVANGDYELRTRGRIIKFEGFLKAAPQSAKKDEDVALPDIQVDEILDLVKLDPTQHFTKPAPRYTEASLVKELEKQGIGRPSTYASIISTIQDRGYVRLQNRRFYAEKMGDIVTGRLTESFPNLMDYDFTARMEDELDEIAEGQEDWKKVLNDFYARFRKQLEEAEKPEEGMRSNTPTETDIPCPSCGRNMQIRVASTGVFLGCSGYSLPPKERCKTTINLVPGDEVVSADDDVEGEGESRLLRKKRRCPKCGTAMDSYLIDEKRKLHICGNNPDCSGYEVEEGSFRIKGYEGPTLECDKCGAEMQLKTGRFGKYFGCTNPDCKNTRKLLKSGEPAPPKMDPVPMPELKCEKVDDTYVLRDGASGLFLAASKFPKNRETRPPLVKEIKPHRKEIDPKYDFLMDAPEKDPDGNPTVIRYSRKTKEQYVMSEKDGKATGWSAWYENGRWIPQDKRK</sequence>
<dbReference type="PROSITE" id="PS50880">
    <property type="entry name" value="TOPRIM"/>
    <property type="match status" value="1"/>
</dbReference>
<accession>A0A1I6GM30</accession>
<dbReference type="InterPro" id="IPR000380">
    <property type="entry name" value="Topo_IA"/>
</dbReference>
<evidence type="ECO:0000256" key="8">
    <source>
        <dbReference type="ARBA" id="ARBA00023029"/>
    </source>
</evidence>
<keyword evidence="3" id="KW-0479">Metal-binding</keyword>
<dbReference type="InterPro" id="IPR013824">
    <property type="entry name" value="Topo_IA_cen_sub1"/>
</dbReference>
<dbReference type="SMART" id="SM00493">
    <property type="entry name" value="TOPRIM"/>
    <property type="match status" value="1"/>
</dbReference>
<dbReference type="Gene3D" id="1.10.460.10">
    <property type="entry name" value="Topoisomerase I, domain 2"/>
    <property type="match status" value="1"/>
</dbReference>
<dbReference type="InterPro" id="IPR006171">
    <property type="entry name" value="TOPRIM_dom"/>
</dbReference>
<dbReference type="Gene3D" id="3.40.50.140">
    <property type="match status" value="1"/>
</dbReference>
<feature type="site" description="Interaction with DNA" evidence="12">
    <location>
        <position position="33"/>
    </location>
</feature>
<dbReference type="Pfam" id="PF01751">
    <property type="entry name" value="Toprim"/>
    <property type="match status" value="1"/>
</dbReference>
<keyword evidence="17" id="KW-1185">Reference proteome</keyword>
<evidence type="ECO:0000256" key="11">
    <source>
        <dbReference type="ARBA" id="ARBA00053060"/>
    </source>
</evidence>
<evidence type="ECO:0000256" key="1">
    <source>
        <dbReference type="ARBA" id="ARBA00000213"/>
    </source>
</evidence>
<dbReference type="EMBL" id="FOYW01000001">
    <property type="protein sequence ID" value="SFR43234.1"/>
    <property type="molecule type" value="Genomic_DNA"/>
</dbReference>
<feature type="site" description="Interaction with DNA" evidence="12">
    <location>
        <position position="183"/>
    </location>
</feature>
<dbReference type="InterPro" id="IPR028612">
    <property type="entry name" value="Topoisom_1_IA"/>
</dbReference>
<feature type="site" description="Interaction with DNA" evidence="12">
    <location>
        <position position="195"/>
    </location>
</feature>
<dbReference type="InterPro" id="IPR003602">
    <property type="entry name" value="Topo_IA_DNA-bd_dom"/>
</dbReference>
<dbReference type="NCBIfam" id="TIGR01051">
    <property type="entry name" value="topA_bact"/>
    <property type="match status" value="1"/>
</dbReference>
<dbReference type="PRINTS" id="PR00417">
    <property type="entry name" value="PRTPISMRASEI"/>
</dbReference>
<dbReference type="STRING" id="650891.SAMN05216203_0259"/>
<evidence type="ECO:0000259" key="14">
    <source>
        <dbReference type="PROSITE" id="PS50880"/>
    </source>
</evidence>
<dbReference type="FunFam" id="3.30.65.10:FF:000002">
    <property type="entry name" value="DNA topoisomerase 1"/>
    <property type="match status" value="1"/>
</dbReference>
<dbReference type="InterPro" id="IPR003601">
    <property type="entry name" value="Topo_IA_2"/>
</dbReference>
<dbReference type="InterPro" id="IPR023405">
    <property type="entry name" value="Topo_IA_core_domain"/>
</dbReference>
<evidence type="ECO:0000313" key="16">
    <source>
        <dbReference type="EMBL" id="SFR43234.1"/>
    </source>
</evidence>
<dbReference type="Proteomes" id="UP000198644">
    <property type="component" value="Unassembled WGS sequence"/>
</dbReference>
<evidence type="ECO:0000256" key="4">
    <source>
        <dbReference type="ARBA" id="ARBA00022737"/>
    </source>
</evidence>
<dbReference type="EC" id="5.6.2.1" evidence="12"/>
<dbReference type="Gene3D" id="2.70.20.10">
    <property type="entry name" value="Topoisomerase I, domain 3"/>
    <property type="match status" value="1"/>
</dbReference>
<dbReference type="InterPro" id="IPR013498">
    <property type="entry name" value="Topo_IA_Znf"/>
</dbReference>
<evidence type="ECO:0000256" key="5">
    <source>
        <dbReference type="ARBA" id="ARBA00022771"/>
    </source>
</evidence>
<keyword evidence="10 12" id="KW-0413">Isomerase</keyword>
<reference evidence="17" key="1">
    <citation type="submission" date="2016-10" db="EMBL/GenBank/DDBJ databases">
        <authorList>
            <person name="Varghese N."/>
            <person name="Submissions S."/>
        </authorList>
    </citation>
    <scope>NUCLEOTIDE SEQUENCE [LARGE SCALE GENOMIC DNA]</scope>
    <source>
        <strain evidence="17">CGMCC 1.9167</strain>
    </source>
</reference>
<feature type="site" description="Interaction with DNA" evidence="12">
    <location>
        <position position="179"/>
    </location>
</feature>
<name>A0A1I6GM30_9GAMM</name>
<feature type="domain" description="Toprim" evidence="14">
    <location>
        <begin position="3"/>
        <end position="153"/>
    </location>
</feature>
<dbReference type="SUPFAM" id="SSF56712">
    <property type="entry name" value="Prokaryotic type I DNA topoisomerase"/>
    <property type="match status" value="1"/>
</dbReference>
<keyword evidence="6" id="KW-0862">Zinc</keyword>
<keyword evidence="7" id="KW-0460">Magnesium</keyword>
<keyword evidence="9 12" id="KW-0238">DNA-binding</keyword>
<dbReference type="GO" id="GO:0005694">
    <property type="term" value="C:chromosome"/>
    <property type="evidence" value="ECO:0007669"/>
    <property type="project" value="InterPro"/>
</dbReference>
<dbReference type="Gene3D" id="2.20.25.10">
    <property type="match status" value="1"/>
</dbReference>
<evidence type="ECO:0000256" key="6">
    <source>
        <dbReference type="ARBA" id="ARBA00022833"/>
    </source>
</evidence>
<evidence type="ECO:0000256" key="13">
    <source>
        <dbReference type="SAM" id="MobiDB-lite"/>
    </source>
</evidence>
<dbReference type="Gene3D" id="3.30.65.10">
    <property type="entry name" value="Bacterial Topoisomerase I, domain 1"/>
    <property type="match status" value="3"/>
</dbReference>
<dbReference type="Gene3D" id="1.10.290.10">
    <property type="entry name" value="Topoisomerase I, domain 4"/>
    <property type="match status" value="1"/>
</dbReference>
<organism evidence="16 17">
    <name type="scientific">Marinobacter daqiaonensis</name>
    <dbReference type="NCBI Taxonomy" id="650891"/>
    <lineage>
        <taxon>Bacteria</taxon>
        <taxon>Pseudomonadati</taxon>
        <taxon>Pseudomonadota</taxon>
        <taxon>Gammaproteobacteria</taxon>
        <taxon>Pseudomonadales</taxon>
        <taxon>Marinobacteraceae</taxon>
        <taxon>Marinobacter</taxon>
    </lineage>
</organism>
<dbReference type="Pfam" id="PF01131">
    <property type="entry name" value="Topoisom_bac"/>
    <property type="match status" value="1"/>
</dbReference>
<dbReference type="InterPro" id="IPR013825">
    <property type="entry name" value="Topo_IA_cen_sub2"/>
</dbReference>
<feature type="active site" description="O-(5'-phospho-DNA)-tyrosine intermediate" evidence="12">
    <location>
        <position position="329"/>
    </location>
</feature>
<proteinExistence type="inferred from homology"/>
<dbReference type="Pfam" id="PF01396">
    <property type="entry name" value="Zn_ribbon_Top1"/>
    <property type="match status" value="2"/>
</dbReference>
<feature type="site" description="Interaction with DNA" evidence="12">
    <location>
        <position position="331"/>
    </location>
</feature>
<dbReference type="FunFam" id="3.40.50.140:FF:000001">
    <property type="entry name" value="DNA topoisomerase 1"/>
    <property type="match status" value="1"/>
</dbReference>
<dbReference type="InterPro" id="IPR034149">
    <property type="entry name" value="TOPRIM_TopoI"/>
</dbReference>
<comment type="catalytic activity">
    <reaction evidence="1 12">
        <text>ATP-independent breakage of single-stranded DNA, followed by passage and rejoining.</text>
        <dbReference type="EC" id="5.6.2.1"/>
    </reaction>
</comment>
<feature type="region of interest" description="Disordered" evidence="13">
    <location>
        <begin position="371"/>
        <end position="390"/>
    </location>
</feature>
<dbReference type="PANTHER" id="PTHR42785:SF1">
    <property type="entry name" value="DNA TOPOISOMERASE"/>
    <property type="match status" value="1"/>
</dbReference>
<dbReference type="InterPro" id="IPR013497">
    <property type="entry name" value="Topo_IA_cen"/>
</dbReference>
<comment type="similarity">
    <text evidence="2 12">Belongs to the type IA topoisomerase family.</text>
</comment>
<dbReference type="GO" id="GO:0003677">
    <property type="term" value="F:DNA binding"/>
    <property type="evidence" value="ECO:0007669"/>
    <property type="project" value="UniProtKB-KW"/>
</dbReference>
<comment type="function">
    <text evidence="11 12">Releases the supercoiling and torsional tension of DNA, which is introduced during the DNA replication and transcription, by transiently cleaving and rejoining one strand of the DNA duplex. Introduces a single-strand break via transesterification at a target site in duplex DNA. The scissile phosphodiester is attacked by the catalytic tyrosine of the enzyme, resulting in the formation of a DNA-(5'-phosphotyrosyl)-enzyme intermediate and the expulsion of a 3'-OH DNA strand. The free DNA strand then undergoes passage around the unbroken strand, thus removing DNA supercoils. Finally, in the religation step, the DNA 3'-OH attacks the covalent intermediate to expel the active-site tyrosine and restore the DNA phosphodiester backbone.</text>
</comment>
<dbReference type="PROSITE" id="PS00396">
    <property type="entry name" value="TOPO_IA_1"/>
    <property type="match status" value="1"/>
</dbReference>
<evidence type="ECO:0000256" key="7">
    <source>
        <dbReference type="ARBA" id="ARBA00022842"/>
    </source>
</evidence>
<dbReference type="GO" id="GO:0006265">
    <property type="term" value="P:DNA topological change"/>
    <property type="evidence" value="ECO:0007669"/>
    <property type="project" value="UniProtKB-UniRule"/>
</dbReference>
<dbReference type="RefSeq" id="WP_092008503.1">
    <property type="nucleotide sequence ID" value="NZ_FOYW01000001.1"/>
</dbReference>
<dbReference type="GO" id="GO:0008270">
    <property type="term" value="F:zinc ion binding"/>
    <property type="evidence" value="ECO:0007669"/>
    <property type="project" value="UniProtKB-KW"/>
</dbReference>
<dbReference type="CDD" id="cd00186">
    <property type="entry name" value="TOP1Ac"/>
    <property type="match status" value="1"/>
</dbReference>
<evidence type="ECO:0000256" key="10">
    <source>
        <dbReference type="ARBA" id="ARBA00023235"/>
    </source>
</evidence>
<evidence type="ECO:0000259" key="15">
    <source>
        <dbReference type="PROSITE" id="PS52039"/>
    </source>
</evidence>
<evidence type="ECO:0000256" key="3">
    <source>
        <dbReference type="ARBA" id="ARBA00022723"/>
    </source>
</evidence>
<dbReference type="SUPFAM" id="SSF57783">
    <property type="entry name" value="Zinc beta-ribbon"/>
    <property type="match status" value="3"/>
</dbReference>
<dbReference type="GO" id="GO:0003917">
    <property type="term" value="F:DNA topoisomerase type I (single strand cut, ATP-independent) activity"/>
    <property type="evidence" value="ECO:0007669"/>
    <property type="project" value="UniProtKB-UniRule"/>
</dbReference>
<dbReference type="InterPro" id="IPR013826">
    <property type="entry name" value="Topo_IA_cen_sub3"/>
</dbReference>
<comment type="subunit">
    <text evidence="12">Monomer.</text>
</comment>
<keyword evidence="8 12" id="KW-0799">Topoisomerase</keyword>
<dbReference type="PANTHER" id="PTHR42785">
    <property type="entry name" value="DNA TOPOISOMERASE, TYPE IA, CORE"/>
    <property type="match status" value="1"/>
</dbReference>
<dbReference type="OrthoDB" id="9804262at2"/>
<dbReference type="InterPro" id="IPR013263">
    <property type="entry name" value="TopoI_Znr_bac"/>
</dbReference>
<feature type="region of interest" description="Disordered" evidence="13">
    <location>
        <begin position="588"/>
        <end position="607"/>
    </location>
</feature>
<evidence type="ECO:0000256" key="12">
    <source>
        <dbReference type="HAMAP-Rule" id="MF_00952"/>
    </source>
</evidence>
<feature type="site" description="Interaction with DNA" evidence="12">
    <location>
        <position position="517"/>
    </location>
</feature>
<dbReference type="InterPro" id="IPR005733">
    <property type="entry name" value="TopoI_bac-type"/>
</dbReference>
<keyword evidence="4" id="KW-0677">Repeat</keyword>
<dbReference type="CDD" id="cd03363">
    <property type="entry name" value="TOPRIM_TopoIA_TopoI"/>
    <property type="match status" value="1"/>
</dbReference>
<dbReference type="SMART" id="SM00436">
    <property type="entry name" value="TOP1Bc"/>
    <property type="match status" value="1"/>
</dbReference>
<feature type="region of interest" description="Interaction with DNA" evidence="12">
    <location>
        <begin position="203"/>
        <end position="208"/>
    </location>
</feature>
<dbReference type="HAMAP" id="MF_00952">
    <property type="entry name" value="Topoisom_1_prok"/>
    <property type="match status" value="1"/>
</dbReference>
<dbReference type="FunFam" id="1.10.290.10:FF:000002">
    <property type="entry name" value="DNA topoisomerase 1"/>
    <property type="match status" value="1"/>
</dbReference>
<evidence type="ECO:0000313" key="17">
    <source>
        <dbReference type="Proteomes" id="UP000198644"/>
    </source>
</evidence>
<feature type="site" description="Interaction with DNA" evidence="12">
    <location>
        <position position="180"/>
    </location>
</feature>
<feature type="site" description="Interaction with DNA" evidence="12">
    <location>
        <position position="188"/>
    </location>
</feature>
<dbReference type="PROSITE" id="PS52039">
    <property type="entry name" value="TOPO_IA_2"/>
    <property type="match status" value="1"/>
</dbReference>
<keyword evidence="5" id="KW-0863">Zinc-finger</keyword>
<dbReference type="InterPro" id="IPR023406">
    <property type="entry name" value="Topo_IA_AS"/>
</dbReference>
<dbReference type="Pfam" id="PF08272">
    <property type="entry name" value="Zn_Ribbon_Topo"/>
    <property type="match status" value="2"/>
</dbReference>
<evidence type="ECO:0000256" key="2">
    <source>
        <dbReference type="ARBA" id="ARBA00009446"/>
    </source>
</evidence>
<dbReference type="AlphaFoldDB" id="A0A1I6GM30"/>
<feature type="domain" description="Topo IA-type catalytic" evidence="15">
    <location>
        <begin position="169"/>
        <end position="585"/>
    </location>
</feature>
<gene>
    <name evidence="12" type="primary">topA</name>
    <name evidence="16" type="ORF">SAMN05216203_0259</name>
</gene>
<protein>
    <recommendedName>
        <fullName evidence="12">DNA topoisomerase 1</fullName>
        <ecNumber evidence="12">5.6.2.1</ecNumber>
    </recommendedName>
    <alternativeName>
        <fullName evidence="12">DNA topoisomerase I</fullName>
    </alternativeName>
</protein>
<dbReference type="InterPro" id="IPR049330">
    <property type="entry name" value="TOP1_Znf"/>
</dbReference>
<evidence type="ECO:0000256" key="9">
    <source>
        <dbReference type="ARBA" id="ARBA00023125"/>
    </source>
</evidence>
<dbReference type="Pfam" id="PF21372">
    <property type="entry name" value="Zn_ribbon_bTOP1"/>
    <property type="match status" value="1"/>
</dbReference>
<dbReference type="SMART" id="SM00437">
    <property type="entry name" value="TOP1Ac"/>
    <property type="match status" value="1"/>
</dbReference>